<evidence type="ECO:0000313" key="2">
    <source>
        <dbReference type="EMBL" id="VYT28933.1"/>
    </source>
</evidence>
<name>A0A6N2VHI1_9BACE</name>
<proteinExistence type="predicted"/>
<keyword evidence="1" id="KW-0812">Transmembrane</keyword>
<sequence>MPLIFSKDNGILSYSLPIWQFYTDRNLALLFGTLFAIYFASRQNEAKHYYNKCITYKKQKNYEH</sequence>
<reference evidence="2" key="1">
    <citation type="submission" date="2019-11" db="EMBL/GenBank/DDBJ databases">
        <authorList>
            <person name="Feng L."/>
        </authorList>
    </citation>
    <scope>NUCLEOTIDE SEQUENCE</scope>
    <source>
        <strain evidence="2">BintestinalisLFYP9</strain>
    </source>
</reference>
<feature type="transmembrane region" description="Helical" evidence="1">
    <location>
        <begin position="20"/>
        <end position="40"/>
    </location>
</feature>
<dbReference type="EMBL" id="CACRSU010000028">
    <property type="protein sequence ID" value="VYT28933.1"/>
    <property type="molecule type" value="Genomic_DNA"/>
</dbReference>
<keyword evidence="1" id="KW-0472">Membrane</keyword>
<protein>
    <submittedName>
        <fullName evidence="2">Uncharacterized protein</fullName>
    </submittedName>
</protein>
<accession>A0A6N2VHI1</accession>
<gene>
    <name evidence="2" type="ORF">BILFYP9_02593</name>
</gene>
<evidence type="ECO:0000256" key="1">
    <source>
        <dbReference type="SAM" id="Phobius"/>
    </source>
</evidence>
<keyword evidence="1" id="KW-1133">Transmembrane helix</keyword>
<dbReference type="AlphaFoldDB" id="A0A6N2VHI1"/>
<organism evidence="2">
    <name type="scientific">Bacteroides intestinalis</name>
    <dbReference type="NCBI Taxonomy" id="329854"/>
    <lineage>
        <taxon>Bacteria</taxon>
        <taxon>Pseudomonadati</taxon>
        <taxon>Bacteroidota</taxon>
        <taxon>Bacteroidia</taxon>
        <taxon>Bacteroidales</taxon>
        <taxon>Bacteroidaceae</taxon>
        <taxon>Bacteroides</taxon>
    </lineage>
</organism>